<evidence type="ECO:0000313" key="3">
    <source>
        <dbReference type="Proteomes" id="UP000053477"/>
    </source>
</evidence>
<keyword evidence="3" id="KW-1185">Reference proteome</keyword>
<sequence length="140" mass="15831">MFFDLWENLVNQHNIEPDCIFAADETGFMPGRACKSKVIGKSKKKTQHRKESGNRSIISVMPTICADGTSIPSLVIFSGAAYMMSWKQDNPLKASIGYQKKGYMDGELGIDWIKHFYHYVKDKLDGRDCGLLLDCHRSHA</sequence>
<dbReference type="GO" id="GO:0003676">
    <property type="term" value="F:nucleic acid binding"/>
    <property type="evidence" value="ECO:0007669"/>
    <property type="project" value="InterPro"/>
</dbReference>
<accession>A0A0H2RPP7</accession>
<reference evidence="2 3" key="1">
    <citation type="submission" date="2015-04" db="EMBL/GenBank/DDBJ databases">
        <title>Complete genome sequence of Schizopora paradoxa KUC8140, a cosmopolitan wood degrader in East Asia.</title>
        <authorList>
            <consortium name="DOE Joint Genome Institute"/>
            <person name="Min B."/>
            <person name="Park H."/>
            <person name="Jang Y."/>
            <person name="Kim J.-J."/>
            <person name="Kim K.H."/>
            <person name="Pangilinan J."/>
            <person name="Lipzen A."/>
            <person name="Riley R."/>
            <person name="Grigoriev I.V."/>
            <person name="Spatafora J.W."/>
            <person name="Choi I.-G."/>
        </authorList>
    </citation>
    <scope>NUCLEOTIDE SEQUENCE [LARGE SCALE GENOMIC DNA]</scope>
    <source>
        <strain evidence="2 3">KUC8140</strain>
    </source>
</reference>
<organism evidence="2 3">
    <name type="scientific">Schizopora paradoxa</name>
    <dbReference type="NCBI Taxonomy" id="27342"/>
    <lineage>
        <taxon>Eukaryota</taxon>
        <taxon>Fungi</taxon>
        <taxon>Dikarya</taxon>
        <taxon>Basidiomycota</taxon>
        <taxon>Agaricomycotina</taxon>
        <taxon>Agaricomycetes</taxon>
        <taxon>Hymenochaetales</taxon>
        <taxon>Schizoporaceae</taxon>
        <taxon>Schizopora</taxon>
    </lineage>
</organism>
<protein>
    <recommendedName>
        <fullName evidence="1">DDE-1 domain-containing protein</fullName>
    </recommendedName>
</protein>
<evidence type="ECO:0000259" key="1">
    <source>
        <dbReference type="Pfam" id="PF03184"/>
    </source>
</evidence>
<dbReference type="STRING" id="27342.A0A0H2RPP7"/>
<name>A0A0H2RPP7_9AGAM</name>
<dbReference type="EMBL" id="KQ085952">
    <property type="protein sequence ID" value="KLO13910.1"/>
    <property type="molecule type" value="Genomic_DNA"/>
</dbReference>
<dbReference type="Proteomes" id="UP000053477">
    <property type="component" value="Unassembled WGS sequence"/>
</dbReference>
<gene>
    <name evidence="2" type="ORF">SCHPADRAFT_827287</name>
</gene>
<proteinExistence type="predicted"/>
<dbReference type="InParanoid" id="A0A0H2RPP7"/>
<evidence type="ECO:0000313" key="2">
    <source>
        <dbReference type="EMBL" id="KLO13910.1"/>
    </source>
</evidence>
<dbReference type="InterPro" id="IPR004875">
    <property type="entry name" value="DDE_SF_endonuclease_dom"/>
</dbReference>
<dbReference type="OrthoDB" id="2917041at2759"/>
<feature type="domain" description="DDE-1" evidence="1">
    <location>
        <begin position="59"/>
        <end position="140"/>
    </location>
</feature>
<dbReference type="AlphaFoldDB" id="A0A0H2RPP7"/>
<dbReference type="Pfam" id="PF03184">
    <property type="entry name" value="DDE_1"/>
    <property type="match status" value="1"/>
</dbReference>